<name>A0ABR2WX52_9FUNG</name>
<dbReference type="Pfam" id="PF02894">
    <property type="entry name" value="GFO_IDH_MocA_C"/>
    <property type="match status" value="1"/>
</dbReference>
<dbReference type="Gene3D" id="3.40.50.720">
    <property type="entry name" value="NAD(P)-binding Rossmann-like Domain"/>
    <property type="match status" value="1"/>
</dbReference>
<dbReference type="SUPFAM" id="SSF55347">
    <property type="entry name" value="Glyceraldehyde-3-phosphate dehydrogenase-like, C-terminal domain"/>
    <property type="match status" value="1"/>
</dbReference>
<feature type="domain" description="Gfo/Idh/MocA-like oxidoreductase N-terminal" evidence="1">
    <location>
        <begin position="14"/>
        <end position="136"/>
    </location>
</feature>
<sequence length="440" mass="50340">MLQSTHVSVERPVTICIIGAGNRGSVYANFALKNPHLMKVVAVASPTEFRRFNLAKRHDIPPENVFSNWKELAMRPRVADAVIITNLDSLHYRSALAFIEKGYHFMLENPPPLNLEECLSLVNAATRYNVIFMVGHPERHSSYNRTMKRLIDSGAIGEVMSIQHMEPIGFYHFRPSFSRSGMKKRENSLSLMAKNIHDIDLISWFMGTKCRRVSSFGNLYKVYKGKNFQIRNSVRCRQCPHEQECSYLAKQMYLDTSPWSEGHRATSPVDEIESLASSYDSRDDTYSDNEIGDSCDNQVINMEFDGGKTCNFTMVVCTESMCERKIRIFGTLGELEADGHVVRHFDFLTRRSEIIRPDRDDEHEDDTLNSGDYGVIRFFLECVALFDSQGRVFCEPQDVLENHLYVLAAEHARNTGSVVNIDDFRRDSIGDTDYFMDISV</sequence>
<dbReference type="InterPro" id="IPR051450">
    <property type="entry name" value="Gfo/Idh/MocA_Oxidoreductases"/>
</dbReference>
<evidence type="ECO:0000259" key="2">
    <source>
        <dbReference type="Pfam" id="PF02894"/>
    </source>
</evidence>
<evidence type="ECO:0000313" key="4">
    <source>
        <dbReference type="Proteomes" id="UP001479436"/>
    </source>
</evidence>
<comment type="caution">
    <text evidence="3">The sequence shown here is derived from an EMBL/GenBank/DDBJ whole genome shotgun (WGS) entry which is preliminary data.</text>
</comment>
<dbReference type="InterPro" id="IPR000683">
    <property type="entry name" value="Gfo/Idh/MocA-like_OxRdtase_N"/>
</dbReference>
<dbReference type="Pfam" id="PF01408">
    <property type="entry name" value="GFO_IDH_MocA"/>
    <property type="match status" value="1"/>
</dbReference>
<feature type="domain" description="Gfo/Idh/MocA-like oxidoreductase C-terminal" evidence="2">
    <location>
        <begin position="148"/>
        <end position="341"/>
    </location>
</feature>
<dbReference type="Proteomes" id="UP001479436">
    <property type="component" value="Unassembled WGS sequence"/>
</dbReference>
<protein>
    <submittedName>
        <fullName evidence="3">Uncharacterized protein</fullName>
    </submittedName>
</protein>
<gene>
    <name evidence="3" type="ORF">K7432_005082</name>
</gene>
<accession>A0ABR2WX52</accession>
<organism evidence="3 4">
    <name type="scientific">Basidiobolus ranarum</name>
    <dbReference type="NCBI Taxonomy" id="34480"/>
    <lineage>
        <taxon>Eukaryota</taxon>
        <taxon>Fungi</taxon>
        <taxon>Fungi incertae sedis</taxon>
        <taxon>Zoopagomycota</taxon>
        <taxon>Entomophthoromycotina</taxon>
        <taxon>Basidiobolomycetes</taxon>
        <taxon>Basidiobolales</taxon>
        <taxon>Basidiobolaceae</taxon>
        <taxon>Basidiobolus</taxon>
    </lineage>
</organism>
<dbReference type="InterPro" id="IPR004104">
    <property type="entry name" value="Gfo/Idh/MocA-like_OxRdtase_C"/>
</dbReference>
<evidence type="ECO:0000259" key="1">
    <source>
        <dbReference type="Pfam" id="PF01408"/>
    </source>
</evidence>
<dbReference type="PANTHER" id="PTHR43377:SF2">
    <property type="entry name" value="BINDING ROSSMANN FOLD OXIDOREDUCTASE, PUTATIVE (AFU_ORTHOLOGUE AFUA_4G00560)-RELATED"/>
    <property type="match status" value="1"/>
</dbReference>
<evidence type="ECO:0000313" key="3">
    <source>
        <dbReference type="EMBL" id="KAK9766085.1"/>
    </source>
</evidence>
<reference evidence="3 4" key="1">
    <citation type="submission" date="2023-04" db="EMBL/GenBank/DDBJ databases">
        <title>Genome of Basidiobolus ranarum AG-B5.</title>
        <authorList>
            <person name="Stajich J.E."/>
            <person name="Carter-House D."/>
            <person name="Gryganskyi A."/>
        </authorList>
    </citation>
    <scope>NUCLEOTIDE SEQUENCE [LARGE SCALE GENOMIC DNA]</scope>
    <source>
        <strain evidence="3 4">AG-B5</strain>
    </source>
</reference>
<proteinExistence type="predicted"/>
<dbReference type="SUPFAM" id="SSF51735">
    <property type="entry name" value="NAD(P)-binding Rossmann-fold domains"/>
    <property type="match status" value="1"/>
</dbReference>
<dbReference type="EMBL" id="JASJQH010000191">
    <property type="protein sequence ID" value="KAK9766085.1"/>
    <property type="molecule type" value="Genomic_DNA"/>
</dbReference>
<dbReference type="InterPro" id="IPR036291">
    <property type="entry name" value="NAD(P)-bd_dom_sf"/>
</dbReference>
<dbReference type="Gene3D" id="3.30.360.10">
    <property type="entry name" value="Dihydrodipicolinate Reductase, domain 2"/>
    <property type="match status" value="1"/>
</dbReference>
<dbReference type="PANTHER" id="PTHR43377">
    <property type="entry name" value="BILIVERDIN REDUCTASE A"/>
    <property type="match status" value="1"/>
</dbReference>
<keyword evidence="4" id="KW-1185">Reference proteome</keyword>